<keyword evidence="2" id="KW-0805">Transcription regulation</keyword>
<dbReference type="Pfam" id="PF00126">
    <property type="entry name" value="HTH_1"/>
    <property type="match status" value="1"/>
</dbReference>
<evidence type="ECO:0000313" key="6">
    <source>
        <dbReference type="EMBL" id="RQT15005.1"/>
    </source>
</evidence>
<dbReference type="InterPro" id="IPR050950">
    <property type="entry name" value="HTH-type_LysR_regulators"/>
</dbReference>
<dbReference type="InterPro" id="IPR000847">
    <property type="entry name" value="LysR_HTH_N"/>
</dbReference>
<comment type="caution">
    <text evidence="6">The sequence shown here is derived from an EMBL/GenBank/DDBJ whole genome shotgun (WGS) entry which is preliminary data.</text>
</comment>
<dbReference type="PRINTS" id="PR00039">
    <property type="entry name" value="HTHLYSR"/>
</dbReference>
<dbReference type="Proteomes" id="UP000277921">
    <property type="component" value="Unassembled WGS sequence"/>
</dbReference>
<dbReference type="Pfam" id="PF03466">
    <property type="entry name" value="LysR_substrate"/>
    <property type="match status" value="1"/>
</dbReference>
<dbReference type="InterPro" id="IPR036388">
    <property type="entry name" value="WH-like_DNA-bd_sf"/>
</dbReference>
<dbReference type="GO" id="GO:0005829">
    <property type="term" value="C:cytosol"/>
    <property type="evidence" value="ECO:0007669"/>
    <property type="project" value="TreeGrafter"/>
</dbReference>
<protein>
    <submittedName>
        <fullName evidence="6">Extracellular solute-binding protein</fullName>
    </submittedName>
</protein>
<evidence type="ECO:0000256" key="4">
    <source>
        <dbReference type="ARBA" id="ARBA00023163"/>
    </source>
</evidence>
<dbReference type="SUPFAM" id="SSF46785">
    <property type="entry name" value="Winged helix' DNA-binding domain"/>
    <property type="match status" value="1"/>
</dbReference>
<comment type="similarity">
    <text evidence="1">Belongs to the LysR transcriptional regulatory family.</text>
</comment>
<accession>A0A3N8PUM1</accession>
<evidence type="ECO:0000259" key="5">
    <source>
        <dbReference type="PROSITE" id="PS50931"/>
    </source>
</evidence>
<dbReference type="AlphaFoldDB" id="A0A3N8PUM1"/>
<dbReference type="InterPro" id="IPR036390">
    <property type="entry name" value="WH_DNA-bd_sf"/>
</dbReference>
<keyword evidence="4" id="KW-0804">Transcription</keyword>
<keyword evidence="3" id="KW-0238">DNA-binding</keyword>
<dbReference type="SUPFAM" id="SSF53850">
    <property type="entry name" value="Periplasmic binding protein-like II"/>
    <property type="match status" value="1"/>
</dbReference>
<dbReference type="PANTHER" id="PTHR30419">
    <property type="entry name" value="HTH-TYPE TRANSCRIPTIONAL REGULATOR YBHD"/>
    <property type="match status" value="1"/>
</dbReference>
<dbReference type="GO" id="GO:0003700">
    <property type="term" value="F:DNA-binding transcription factor activity"/>
    <property type="evidence" value="ECO:0007669"/>
    <property type="project" value="InterPro"/>
</dbReference>
<gene>
    <name evidence="6" type="ORF">DF051_17845</name>
</gene>
<dbReference type="PANTHER" id="PTHR30419:SF8">
    <property type="entry name" value="NITROGEN ASSIMILATION TRANSCRIPTIONAL ACTIVATOR-RELATED"/>
    <property type="match status" value="1"/>
</dbReference>
<evidence type="ECO:0000313" key="7">
    <source>
        <dbReference type="Proteomes" id="UP000277921"/>
    </source>
</evidence>
<evidence type="ECO:0000256" key="3">
    <source>
        <dbReference type="ARBA" id="ARBA00023125"/>
    </source>
</evidence>
<dbReference type="PROSITE" id="PS50931">
    <property type="entry name" value="HTH_LYSR"/>
    <property type="match status" value="1"/>
</dbReference>
<name>A0A3N8PUM1_9BURK</name>
<dbReference type="InterPro" id="IPR005119">
    <property type="entry name" value="LysR_subst-bd"/>
</dbReference>
<reference evidence="6 7" key="1">
    <citation type="submission" date="2018-08" db="EMBL/GenBank/DDBJ databases">
        <title>Comparative analysis of Burkholderia isolates from Puerto Rico.</title>
        <authorList>
            <person name="Hall C."/>
            <person name="Sahl J."/>
            <person name="Wagner D."/>
        </authorList>
    </citation>
    <scope>NUCLEOTIDE SEQUENCE [LARGE SCALE GENOMIC DNA]</scope>
    <source>
        <strain evidence="6 7">Bp9025</strain>
    </source>
</reference>
<sequence length="298" mass="32944">MRGEMQSVKLSSHQITAFTEVFRQRSVTDAAAALGITQSAVTQHLSNLEKRIGAPLFTRYRSGLEPTKPAIELFALTDQMRVLEQLVSEKIGAYEMLSTGHLTVVANAPRPAMPLIAKFSKLFPGVKINFAVISWAASMQRLEGSQVDIAIVTDPADLPGLYREEILTQKMVAILRRDHPLAKQESVSLNELTANGLILPGEGTLTAREVRAVCNTHGVALTDLIEMTTYPVMKEAVLHGLGVAIALEDSMYPEDELTYRPVREMDKLYKTYLVTTSGRKALHFVRSFFDVATERELG</sequence>
<dbReference type="CDD" id="cd05466">
    <property type="entry name" value="PBP2_LTTR_substrate"/>
    <property type="match status" value="1"/>
</dbReference>
<dbReference type="GO" id="GO:0003677">
    <property type="term" value="F:DNA binding"/>
    <property type="evidence" value="ECO:0007669"/>
    <property type="project" value="UniProtKB-KW"/>
</dbReference>
<evidence type="ECO:0000256" key="1">
    <source>
        <dbReference type="ARBA" id="ARBA00009437"/>
    </source>
</evidence>
<evidence type="ECO:0000256" key="2">
    <source>
        <dbReference type="ARBA" id="ARBA00023015"/>
    </source>
</evidence>
<dbReference type="Gene3D" id="3.40.190.290">
    <property type="match status" value="1"/>
</dbReference>
<organism evidence="6 7">
    <name type="scientific">Burkholderia contaminans</name>
    <dbReference type="NCBI Taxonomy" id="488447"/>
    <lineage>
        <taxon>Bacteria</taxon>
        <taxon>Pseudomonadati</taxon>
        <taxon>Pseudomonadota</taxon>
        <taxon>Betaproteobacteria</taxon>
        <taxon>Burkholderiales</taxon>
        <taxon>Burkholderiaceae</taxon>
        <taxon>Burkholderia</taxon>
        <taxon>Burkholderia cepacia complex</taxon>
    </lineage>
</organism>
<proteinExistence type="inferred from homology"/>
<dbReference type="EMBL" id="QTQV01000009">
    <property type="protein sequence ID" value="RQT15005.1"/>
    <property type="molecule type" value="Genomic_DNA"/>
</dbReference>
<dbReference type="Gene3D" id="1.10.10.10">
    <property type="entry name" value="Winged helix-like DNA-binding domain superfamily/Winged helix DNA-binding domain"/>
    <property type="match status" value="1"/>
</dbReference>
<feature type="domain" description="HTH lysR-type" evidence="5">
    <location>
        <begin position="10"/>
        <end position="67"/>
    </location>
</feature>